<dbReference type="EMBL" id="MN740411">
    <property type="protein sequence ID" value="QHU05344.1"/>
    <property type="molecule type" value="Genomic_DNA"/>
</dbReference>
<evidence type="ECO:0000313" key="1">
    <source>
        <dbReference type="EMBL" id="QHU05344.1"/>
    </source>
</evidence>
<accession>A0A6C0JNS8</accession>
<dbReference type="AlphaFoldDB" id="A0A6C0JNS8"/>
<protein>
    <submittedName>
        <fullName evidence="1">Uncharacterized protein</fullName>
    </submittedName>
</protein>
<reference evidence="1" key="1">
    <citation type="journal article" date="2020" name="Nature">
        <title>Giant virus diversity and host interactions through global metagenomics.</title>
        <authorList>
            <person name="Schulz F."/>
            <person name="Roux S."/>
            <person name="Paez-Espino D."/>
            <person name="Jungbluth S."/>
            <person name="Walsh D.A."/>
            <person name="Denef V.J."/>
            <person name="McMahon K.D."/>
            <person name="Konstantinidis K.T."/>
            <person name="Eloe-Fadrosh E.A."/>
            <person name="Kyrpides N.C."/>
            <person name="Woyke T."/>
        </authorList>
    </citation>
    <scope>NUCLEOTIDE SEQUENCE</scope>
    <source>
        <strain evidence="1">GVMAG-M-3300027734-16</strain>
    </source>
</reference>
<name>A0A6C0JNS8_9ZZZZ</name>
<proteinExistence type="predicted"/>
<organism evidence="1">
    <name type="scientific">viral metagenome</name>
    <dbReference type="NCBI Taxonomy" id="1070528"/>
    <lineage>
        <taxon>unclassified sequences</taxon>
        <taxon>metagenomes</taxon>
        <taxon>organismal metagenomes</taxon>
    </lineage>
</organism>
<sequence>MAYAEGDFSFVDDENARIMLESMHAAVTVTENWDNLKKAEPGHGGFMYPSDPELRRIMEEIRAADNNKDHSGGTYGWTVRKMEIIAKSGWATFCADYIKQQLEAKIQKLQTEYDEALLIYRAVWRRSERQTNPQVKEYYEEITRKEKCILEAASYNLREAEKERNA</sequence>